<accession>A0ABR6FNL8</accession>
<dbReference type="RefSeq" id="WP_110385824.1">
    <property type="nucleotide sequence ID" value="NZ_JACHVZ010000009.1"/>
</dbReference>
<gene>
    <name evidence="2" type="ORF">FHX59_003446</name>
</gene>
<evidence type="ECO:0000313" key="2">
    <source>
        <dbReference type="EMBL" id="MBB2929015.1"/>
    </source>
</evidence>
<evidence type="ECO:0000313" key="3">
    <source>
        <dbReference type="Proteomes" id="UP000533533"/>
    </source>
</evidence>
<organism evidence="2 3">
    <name type="scientific">Paraburkholderia silvatlantica</name>
    <dbReference type="NCBI Taxonomy" id="321895"/>
    <lineage>
        <taxon>Bacteria</taxon>
        <taxon>Pseudomonadati</taxon>
        <taxon>Pseudomonadota</taxon>
        <taxon>Betaproteobacteria</taxon>
        <taxon>Burkholderiales</taxon>
        <taxon>Burkholderiaceae</taxon>
        <taxon>Paraburkholderia</taxon>
    </lineage>
</organism>
<evidence type="ECO:0000256" key="1">
    <source>
        <dbReference type="SAM" id="MobiDB-lite"/>
    </source>
</evidence>
<keyword evidence="3" id="KW-1185">Reference proteome</keyword>
<dbReference type="EMBL" id="JACHVZ010000009">
    <property type="protein sequence ID" value="MBB2929015.1"/>
    <property type="molecule type" value="Genomic_DNA"/>
</dbReference>
<proteinExistence type="predicted"/>
<dbReference type="Proteomes" id="UP000533533">
    <property type="component" value="Unassembled WGS sequence"/>
</dbReference>
<name>A0ABR6FNL8_9BURK</name>
<feature type="region of interest" description="Disordered" evidence="1">
    <location>
        <begin position="153"/>
        <end position="195"/>
    </location>
</feature>
<sequence length="382" mass="43141">MVKIDYTLSELYEKETLERIFWIEIAKRKARVRQPACWARLVDLRRALQQLWREKEAQLQDVTAEDGVDLVFDLVQFDWRIDELGCAPCDEDFVRRAAEQFGGDVQRLLDEMVDYRGFRLADFSIENPLDALYAWWTYIRSDDGRKALGAQGRFSSMGEREAATTRQPPPDSGADPAERTKPPPPTLHTYPNPLRRPARVVPKKFDVYASDLQDIAIDGHTLENRIVLVFDAFEPVPSATAIELELKAARAGLRARRMMEKLEAGDLLDPIFSEDSDPDSALEPLLRTAIRPEAHELMSDYNRVAPFIAGFYCWDRIVVESFGISAAYDKTMDALPGVGRKTVADARKAVGARIDAYEPDRLPWRRVAASAGSPEPVSGKPT</sequence>
<comment type="caution">
    <text evidence="2">The sequence shown here is derived from an EMBL/GenBank/DDBJ whole genome shotgun (WGS) entry which is preliminary data.</text>
</comment>
<reference evidence="2 3" key="1">
    <citation type="submission" date="2020-08" db="EMBL/GenBank/DDBJ databases">
        <title>Genomic Encyclopedia of Type Strains, Phase IV (KMG-V): Genome sequencing to study the core and pangenomes of soil and plant-associated prokaryotes.</title>
        <authorList>
            <person name="Whitman W."/>
        </authorList>
    </citation>
    <scope>NUCLEOTIDE SEQUENCE [LARGE SCALE GENOMIC DNA]</scope>
    <source>
        <strain evidence="2 3">SRMrh-85</strain>
    </source>
</reference>
<protein>
    <submittedName>
        <fullName evidence="2">Uncharacterized protein</fullName>
    </submittedName>
</protein>